<gene>
    <name evidence="1" type="ORF">METZ01_LOCUS509750</name>
</gene>
<dbReference type="EMBL" id="UINC01226420">
    <property type="protein sequence ID" value="SVE56896.1"/>
    <property type="molecule type" value="Genomic_DNA"/>
</dbReference>
<reference evidence="1" key="1">
    <citation type="submission" date="2018-05" db="EMBL/GenBank/DDBJ databases">
        <authorList>
            <person name="Lanie J.A."/>
            <person name="Ng W.-L."/>
            <person name="Kazmierczak K.M."/>
            <person name="Andrzejewski T.M."/>
            <person name="Davidsen T.M."/>
            <person name="Wayne K.J."/>
            <person name="Tettelin H."/>
            <person name="Glass J.I."/>
            <person name="Rusch D."/>
            <person name="Podicherti R."/>
            <person name="Tsui H.-C.T."/>
            <person name="Winkler M.E."/>
        </authorList>
    </citation>
    <scope>NUCLEOTIDE SEQUENCE</scope>
</reference>
<protein>
    <recommendedName>
        <fullName evidence="2">SGNH domain-containing protein</fullName>
    </recommendedName>
</protein>
<organism evidence="1">
    <name type="scientific">marine metagenome</name>
    <dbReference type="NCBI Taxonomy" id="408172"/>
    <lineage>
        <taxon>unclassified sequences</taxon>
        <taxon>metagenomes</taxon>
        <taxon>ecological metagenomes</taxon>
    </lineage>
</organism>
<feature type="non-terminal residue" evidence="1">
    <location>
        <position position="1"/>
    </location>
</feature>
<sequence length="77" mass="8552">RNTFTQVPSPDVVELNNLMKNSLPDHLFVNVLEGFCETKLTCRLFTDEGELISYDGSHVTEVGASIYGRLIASYIGD</sequence>
<evidence type="ECO:0008006" key="2">
    <source>
        <dbReference type="Google" id="ProtNLM"/>
    </source>
</evidence>
<name>A0A383EJ52_9ZZZZ</name>
<accession>A0A383EJ52</accession>
<proteinExistence type="predicted"/>
<dbReference type="AlphaFoldDB" id="A0A383EJ52"/>
<evidence type="ECO:0000313" key="1">
    <source>
        <dbReference type="EMBL" id="SVE56896.1"/>
    </source>
</evidence>